<accession>A0A9E9NY56</accession>
<keyword evidence="7" id="KW-1185">Reference proteome</keyword>
<evidence type="ECO:0000259" key="4">
    <source>
        <dbReference type="Pfam" id="PF08241"/>
    </source>
</evidence>
<name>A0A9E9NY56_9BURK</name>
<dbReference type="InterPro" id="IPR013216">
    <property type="entry name" value="Methyltransf_11"/>
</dbReference>
<dbReference type="Gene3D" id="3.40.50.150">
    <property type="entry name" value="Vaccinia Virus protein VP39"/>
    <property type="match status" value="1"/>
</dbReference>
<evidence type="ECO:0000256" key="1">
    <source>
        <dbReference type="ARBA" id="ARBA00022603"/>
    </source>
</evidence>
<evidence type="ECO:0000313" key="6">
    <source>
        <dbReference type="EMBL" id="WAV98176.1"/>
    </source>
</evidence>
<dbReference type="CDD" id="cd02440">
    <property type="entry name" value="AdoMet_MTases"/>
    <property type="match status" value="1"/>
</dbReference>
<dbReference type="AlphaFoldDB" id="A0A9E9NY56"/>
<organism evidence="5">
    <name type="scientific">Oxalobacter aliiformigenes</name>
    <dbReference type="NCBI Taxonomy" id="2946593"/>
    <lineage>
        <taxon>Bacteria</taxon>
        <taxon>Pseudomonadati</taxon>
        <taxon>Pseudomonadota</taxon>
        <taxon>Betaproteobacteria</taxon>
        <taxon>Burkholderiales</taxon>
        <taxon>Oxalobacteraceae</taxon>
        <taxon>Oxalobacter</taxon>
    </lineage>
</organism>
<proteinExistence type="predicted"/>
<dbReference type="GO" id="GO:0032259">
    <property type="term" value="P:methylation"/>
    <property type="evidence" value="ECO:0007669"/>
    <property type="project" value="UniProtKB-KW"/>
</dbReference>
<keyword evidence="1 5" id="KW-0489">Methyltransferase</keyword>
<dbReference type="PANTHER" id="PTHR43464">
    <property type="entry name" value="METHYLTRANSFERASE"/>
    <property type="match status" value="1"/>
</dbReference>
<gene>
    <name evidence="6" type="ORF">NB645_04215</name>
    <name evidence="5" type="ORF">NB646_05345</name>
</gene>
<dbReference type="PANTHER" id="PTHR43464:SF19">
    <property type="entry name" value="UBIQUINONE BIOSYNTHESIS O-METHYLTRANSFERASE, MITOCHONDRIAL"/>
    <property type="match status" value="1"/>
</dbReference>
<dbReference type="EMBL" id="CP098251">
    <property type="protein sequence ID" value="WAV92194.1"/>
    <property type="molecule type" value="Genomic_DNA"/>
</dbReference>
<reference evidence="6" key="1">
    <citation type="journal article" date="2022" name="Front. Microbiol.">
        <title>New perspectives on an old grouping: The genomic and phenotypic variability of Oxalobacter formigenes and the implications for calcium oxalate stone prevention.</title>
        <authorList>
            <person name="Chmiel J.A."/>
            <person name="Carr C."/>
            <person name="Stuivenberg G.A."/>
            <person name="Venema R."/>
            <person name="Chanyi R.M."/>
            <person name="Al K.F."/>
            <person name="Giguere D."/>
            <person name="Say H."/>
            <person name="Akouris P.P."/>
            <person name="Dominguez Romero S.A."/>
            <person name="Kwong A."/>
            <person name="Tai V."/>
            <person name="Koval S.F."/>
            <person name="Razvi H."/>
            <person name="Bjazevic J."/>
            <person name="Burton J.P."/>
        </authorList>
    </citation>
    <scope>NUCLEOTIDE SEQUENCE</scope>
    <source>
        <strain evidence="6">HOxNP-1</strain>
    </source>
</reference>
<dbReference type="EMBL" id="CP098248">
    <property type="protein sequence ID" value="WAV98176.1"/>
    <property type="molecule type" value="Genomic_DNA"/>
</dbReference>
<dbReference type="RefSeq" id="WP_269265819.1">
    <property type="nucleotide sequence ID" value="NZ_CP098248.1"/>
</dbReference>
<dbReference type="InterPro" id="IPR029063">
    <property type="entry name" value="SAM-dependent_MTases_sf"/>
</dbReference>
<evidence type="ECO:0000313" key="7">
    <source>
        <dbReference type="Proteomes" id="UP001164794"/>
    </source>
</evidence>
<dbReference type="SUPFAM" id="SSF53335">
    <property type="entry name" value="S-adenosyl-L-methionine-dependent methyltransferases"/>
    <property type="match status" value="1"/>
</dbReference>
<sequence length="228" mass="25733">MSRSVNGLSGAGEWHVLEKMLPDFCGKRVLDLGCGYGWHCRYAIEHGAIACTGIDTSEKMLKQAHRQNASFWTEYRCMAIEDFEFEPETYDVVISSLAFHYIESFGDLYTRIYRSLTPGGAFVFSIEHPVYTASGSQQWITDENGKKLHWPVDRYFDEGKRDAIFLGQHVTKYHRTLTTVINGVIAAGFTLTGLAEPEPEKALLETVPGMIDETRRPAMLIVSAIKNR</sequence>
<keyword evidence="2" id="KW-0808">Transferase</keyword>
<evidence type="ECO:0000256" key="3">
    <source>
        <dbReference type="ARBA" id="ARBA00022691"/>
    </source>
</evidence>
<dbReference type="Proteomes" id="UP001164819">
    <property type="component" value="Chromosome"/>
</dbReference>
<keyword evidence="3" id="KW-0949">S-adenosyl-L-methionine</keyword>
<dbReference type="GO" id="GO:0008757">
    <property type="term" value="F:S-adenosylmethionine-dependent methyltransferase activity"/>
    <property type="evidence" value="ECO:0007669"/>
    <property type="project" value="InterPro"/>
</dbReference>
<reference evidence="5" key="2">
    <citation type="journal article" date="2022" name="Front. Microbiol.">
        <title>New perspectives on an old grouping: The genomic and phenotypic variability of Oxalobacter formigenes and the implications for calcium oxalate stone prevention.</title>
        <authorList>
            <person name="Chmiel J.A."/>
            <person name="Carr C."/>
            <person name="Stuivenberg G.A."/>
            <person name="Venema R."/>
            <person name="Chanyi R.M."/>
            <person name="Al K.F."/>
            <person name="Giguere D."/>
            <person name="Say H."/>
            <person name="Akouris P.P."/>
            <person name="Dominguez Romero S.A."/>
            <person name="Kwong A."/>
            <person name="Tai V."/>
            <person name="Koval S.F."/>
            <person name="Razvi H."/>
            <person name="Bjazevic J."/>
            <person name="Burton J.P."/>
        </authorList>
    </citation>
    <scope>NUCLEOTIDE SEQUENCE</scope>
    <source>
        <strain evidence="5">OxK</strain>
    </source>
</reference>
<protein>
    <submittedName>
        <fullName evidence="5">Class I SAM-dependent methyltransferase</fullName>
    </submittedName>
</protein>
<evidence type="ECO:0000256" key="2">
    <source>
        <dbReference type="ARBA" id="ARBA00022679"/>
    </source>
</evidence>
<dbReference type="Pfam" id="PF08241">
    <property type="entry name" value="Methyltransf_11"/>
    <property type="match status" value="1"/>
</dbReference>
<feature type="domain" description="Methyltransferase type 11" evidence="4">
    <location>
        <begin position="30"/>
        <end position="124"/>
    </location>
</feature>
<dbReference type="Proteomes" id="UP001164794">
    <property type="component" value="Chromosome"/>
</dbReference>
<evidence type="ECO:0000313" key="5">
    <source>
        <dbReference type="EMBL" id="WAV92194.1"/>
    </source>
</evidence>